<dbReference type="GO" id="GO:0006637">
    <property type="term" value="P:acyl-CoA metabolic process"/>
    <property type="evidence" value="ECO:0007669"/>
    <property type="project" value="TreeGrafter"/>
</dbReference>
<dbReference type="InterPro" id="IPR033120">
    <property type="entry name" value="HOTDOG_ACOT"/>
</dbReference>
<name>A0A937KDD2_9BACT</name>
<evidence type="ECO:0000256" key="3">
    <source>
        <dbReference type="PROSITE-ProRule" id="PRU01106"/>
    </source>
</evidence>
<dbReference type="AlphaFoldDB" id="A0A937KDD2"/>
<dbReference type="InterPro" id="IPR040170">
    <property type="entry name" value="Cytosol_ACT"/>
</dbReference>
<dbReference type="PANTHER" id="PTHR11049">
    <property type="entry name" value="ACYL COENZYME A THIOESTER HYDROLASE"/>
    <property type="match status" value="1"/>
</dbReference>
<keyword evidence="2 3" id="KW-0378">Hydrolase</keyword>
<protein>
    <submittedName>
        <fullName evidence="5">Acyl-CoA thioesterase</fullName>
    </submittedName>
</protein>
<sequence>MSKKQKFVRESFVTMTEFVLPNDTNTLNNLMGGKLMHWMDIVSAIAAQKHSNRIVVTASVDNVSFGKPIQLGNVVTLKAKVTRSFNSSMEVHIQVEAEDIPGNKKFDSNSAFFTFVAVDQSGKPIDVPEAVPETDEEKDLYAGALRRRQLRLVLAGRMKPEEAVELKSIFKFEESNG</sequence>
<evidence type="ECO:0000313" key="5">
    <source>
        <dbReference type="EMBL" id="MBL6445925.1"/>
    </source>
</evidence>
<feature type="domain" description="HotDog ACOT-type" evidence="4">
    <location>
        <begin position="9"/>
        <end position="121"/>
    </location>
</feature>
<dbReference type="CDD" id="cd03442">
    <property type="entry name" value="BFIT_BACH"/>
    <property type="match status" value="1"/>
</dbReference>
<proteinExistence type="inferred from homology"/>
<comment type="caution">
    <text evidence="5">The sequence shown here is derived from an EMBL/GenBank/DDBJ whole genome shotgun (WGS) entry which is preliminary data.</text>
</comment>
<accession>A0A937KDD2</accession>
<dbReference type="RefSeq" id="WP_202855471.1">
    <property type="nucleotide sequence ID" value="NZ_JAEUGD010000019.1"/>
</dbReference>
<evidence type="ECO:0000259" key="4">
    <source>
        <dbReference type="PROSITE" id="PS51770"/>
    </source>
</evidence>
<evidence type="ECO:0000256" key="2">
    <source>
        <dbReference type="ARBA" id="ARBA00022801"/>
    </source>
</evidence>
<dbReference type="PROSITE" id="PS51770">
    <property type="entry name" value="HOTDOG_ACOT"/>
    <property type="match status" value="1"/>
</dbReference>
<dbReference type="SUPFAM" id="SSF54637">
    <property type="entry name" value="Thioesterase/thiol ester dehydrase-isomerase"/>
    <property type="match status" value="1"/>
</dbReference>
<dbReference type="InterPro" id="IPR006683">
    <property type="entry name" value="Thioestr_dom"/>
</dbReference>
<evidence type="ECO:0000313" key="6">
    <source>
        <dbReference type="Proteomes" id="UP000614216"/>
    </source>
</evidence>
<reference evidence="5" key="1">
    <citation type="submission" date="2021-01" db="EMBL/GenBank/DDBJ databases">
        <title>Fulvivirga kasyanovii gen. nov., sp nov., a novel member of the phylum Bacteroidetes isolated from seawater in a mussel farm.</title>
        <authorList>
            <person name="Zhao L.-H."/>
            <person name="Wang Z.-J."/>
        </authorList>
    </citation>
    <scope>NUCLEOTIDE SEQUENCE</scope>
    <source>
        <strain evidence="5">29W222</strain>
    </source>
</reference>
<dbReference type="Gene3D" id="3.10.129.10">
    <property type="entry name" value="Hotdog Thioesterase"/>
    <property type="match status" value="1"/>
</dbReference>
<dbReference type="GO" id="GO:0052816">
    <property type="term" value="F:long-chain fatty acyl-CoA hydrolase activity"/>
    <property type="evidence" value="ECO:0007669"/>
    <property type="project" value="TreeGrafter"/>
</dbReference>
<gene>
    <name evidence="5" type="ORF">JMN32_06375</name>
</gene>
<comment type="similarity">
    <text evidence="1">Belongs to the acyl coenzyme A hydrolase family.</text>
</comment>
<dbReference type="Pfam" id="PF03061">
    <property type="entry name" value="4HBT"/>
    <property type="match status" value="1"/>
</dbReference>
<dbReference type="InterPro" id="IPR029069">
    <property type="entry name" value="HotDog_dom_sf"/>
</dbReference>
<evidence type="ECO:0000256" key="1">
    <source>
        <dbReference type="ARBA" id="ARBA00010458"/>
    </source>
</evidence>
<organism evidence="5 6">
    <name type="scientific">Fulvivirga marina</name>
    <dbReference type="NCBI Taxonomy" id="2494733"/>
    <lineage>
        <taxon>Bacteria</taxon>
        <taxon>Pseudomonadati</taxon>
        <taxon>Bacteroidota</taxon>
        <taxon>Cytophagia</taxon>
        <taxon>Cytophagales</taxon>
        <taxon>Fulvivirgaceae</taxon>
        <taxon>Fulvivirga</taxon>
    </lineage>
</organism>
<dbReference type="Proteomes" id="UP000614216">
    <property type="component" value="Unassembled WGS sequence"/>
</dbReference>
<dbReference type="EMBL" id="JAEUGD010000019">
    <property type="protein sequence ID" value="MBL6445925.1"/>
    <property type="molecule type" value="Genomic_DNA"/>
</dbReference>
<keyword evidence="6" id="KW-1185">Reference proteome</keyword>
<dbReference type="GO" id="GO:0005737">
    <property type="term" value="C:cytoplasm"/>
    <property type="evidence" value="ECO:0007669"/>
    <property type="project" value="TreeGrafter"/>
</dbReference>